<reference evidence="11" key="1">
    <citation type="journal article" date="2020" name="ISME J.">
        <title>Gammaproteobacteria mediating utilization of methyl-, sulfur- and petroleum organic compounds in deep ocean hydrothermal plumes.</title>
        <authorList>
            <person name="Zhou Z."/>
            <person name="Liu Y."/>
            <person name="Pan J."/>
            <person name="Cron B.R."/>
            <person name="Toner B.M."/>
            <person name="Anantharaman K."/>
            <person name="Breier J.A."/>
            <person name="Dick G.J."/>
            <person name="Li M."/>
        </authorList>
    </citation>
    <scope>NUCLEOTIDE SEQUENCE</scope>
    <source>
        <strain evidence="11">SZUA-1515</strain>
    </source>
</reference>
<keyword evidence="8 9" id="KW-0472">Membrane</keyword>
<evidence type="ECO:0000256" key="6">
    <source>
        <dbReference type="ARBA" id="ARBA00022989"/>
    </source>
</evidence>
<comment type="subunit">
    <text evidence="9">Component of the Sec protein translocase complex. Heterotrimer consisting of alpha (SecY), beta (SecG) and gamma (SecE) subunits. The heterotrimers can form oligomers, although 1 heterotrimer is thought to be able to translocate proteins. Interacts with the ribosome. May interact with SecDF, and other proteins may be involved.</text>
</comment>
<dbReference type="InterPro" id="IPR023201">
    <property type="entry name" value="SecY_dom_sf"/>
</dbReference>
<keyword evidence="4 9" id="KW-0812">Transmembrane</keyword>
<feature type="transmembrane region" description="Helical" evidence="9">
    <location>
        <begin position="147"/>
        <end position="164"/>
    </location>
</feature>
<dbReference type="PROSITE" id="PS00756">
    <property type="entry name" value="SECY_2"/>
    <property type="match status" value="1"/>
</dbReference>
<dbReference type="NCBIfam" id="NF006341">
    <property type="entry name" value="PRK08568.1-5"/>
    <property type="match status" value="1"/>
</dbReference>
<evidence type="ECO:0000256" key="5">
    <source>
        <dbReference type="ARBA" id="ARBA00022927"/>
    </source>
</evidence>
<evidence type="ECO:0000256" key="7">
    <source>
        <dbReference type="ARBA" id="ARBA00023010"/>
    </source>
</evidence>
<evidence type="ECO:0000256" key="1">
    <source>
        <dbReference type="ARBA" id="ARBA00004141"/>
    </source>
</evidence>
<comment type="caution">
    <text evidence="9">Lacks conserved residue(s) required for the propagation of feature annotation.</text>
</comment>
<evidence type="ECO:0000256" key="10">
    <source>
        <dbReference type="RuleBase" id="RU004349"/>
    </source>
</evidence>
<comment type="function">
    <text evidence="9">The central subunit of the protein translocation channel SecYEG. Consists of two halves formed by TMs 1-5 and 6-10. These two domains form a lateral gate at the front which open onto the bilayer between TMs 2 and 7, and are clamped together by SecE at the back. The channel is closed by both a pore ring composed of hydrophobic SecY resides and a short helix (helix 2A) on the extracellular side of the membrane which forms a plug. The plug probably moves laterally to allow the channel to open. The ring and the pore may move independently.</text>
</comment>
<dbReference type="Pfam" id="PF00344">
    <property type="entry name" value="SecY"/>
    <property type="match status" value="1"/>
</dbReference>
<organism evidence="11 12">
    <name type="scientific">Caldiarchaeum subterraneum</name>
    <dbReference type="NCBI Taxonomy" id="311458"/>
    <lineage>
        <taxon>Archaea</taxon>
        <taxon>Nitrososphaerota</taxon>
        <taxon>Candidatus Caldarchaeales</taxon>
        <taxon>Candidatus Caldarchaeaceae</taxon>
        <taxon>Candidatus Caldarchaeum</taxon>
    </lineage>
</organism>
<dbReference type="InterPro" id="IPR030659">
    <property type="entry name" value="SecY_CS"/>
</dbReference>
<protein>
    <recommendedName>
        <fullName evidence="9">Protein translocase subunit SecY</fullName>
    </recommendedName>
    <alternativeName>
        <fullName evidence="9">Protein transport protein SEC61 subunit alpha homolog</fullName>
    </alternativeName>
</protein>
<feature type="transmembrane region" description="Helical" evidence="9">
    <location>
        <begin position="431"/>
        <end position="452"/>
    </location>
</feature>
<dbReference type="SUPFAM" id="SSF103491">
    <property type="entry name" value="Preprotein translocase SecY subunit"/>
    <property type="match status" value="1"/>
</dbReference>
<feature type="transmembrane region" description="Helical" evidence="9">
    <location>
        <begin position="77"/>
        <end position="101"/>
    </location>
</feature>
<dbReference type="Gene3D" id="1.10.3370.10">
    <property type="entry name" value="SecY subunit domain"/>
    <property type="match status" value="1"/>
</dbReference>
<dbReference type="AlphaFoldDB" id="A0A832ZXC6"/>
<feature type="transmembrane region" description="Helical" evidence="9">
    <location>
        <begin position="233"/>
        <end position="253"/>
    </location>
</feature>
<keyword evidence="3 9" id="KW-0813">Transport</keyword>
<feature type="transmembrane region" description="Helical" evidence="9">
    <location>
        <begin position="176"/>
        <end position="195"/>
    </location>
</feature>
<sequence>MSTPVRTFFEKVSRSLPEIKKPGRKVSLGEKLMWTALALVIYLWMGDTILYGIPSTAVVGQTPLLLNIIFAANQGTLTTLGIGPIVTAGLILQLLVGAEIIKLDLSKPEDRGLFTSASKMLAIVVTVFEAVAFTFGGFFGPLNQNQALLVLVQLVAATVVIIMLDEMVQKGWGLGSGISLFIAAGVAQQIFLSLFSPITLDDGFFQGIILALAQGFAVGNLTPLIIRGFFPDVVGLVATVTLILILIYLESVRIEIPISYARFSGYRAKYPIKLLYVSNIPIIFASTIFSNIYYIGSIIWSRFNPNNDNLLLNLIGTFQLPEGGGQPIPTGGLAYYTLGPRNLIDVSADPVRAVLYALLLTVFAVLFAKFWVQIGGLSPEKVAKQLINAGMQIPGFRRSPTVIANVIRKYISAVTILGGIIIGLVGSVADYFNVFGSGIGILLMVGILYQYYQLLVRERVSEMYPALGRLLGEE</sequence>
<evidence type="ECO:0000256" key="8">
    <source>
        <dbReference type="ARBA" id="ARBA00023136"/>
    </source>
</evidence>
<dbReference type="NCBIfam" id="TIGR00967">
    <property type="entry name" value="3a0501s007"/>
    <property type="match status" value="1"/>
</dbReference>
<feature type="transmembrane region" description="Helical" evidence="9">
    <location>
        <begin position="274"/>
        <end position="295"/>
    </location>
</feature>
<name>A0A832ZXC6_CALS0</name>
<evidence type="ECO:0000256" key="9">
    <source>
        <dbReference type="HAMAP-Rule" id="MF_01465"/>
    </source>
</evidence>
<dbReference type="PRINTS" id="PR00303">
    <property type="entry name" value="SECYTRNLCASE"/>
</dbReference>
<dbReference type="InterPro" id="IPR002208">
    <property type="entry name" value="SecY/SEC61-alpha"/>
</dbReference>
<evidence type="ECO:0000313" key="11">
    <source>
        <dbReference type="EMBL" id="HIQ30082.1"/>
    </source>
</evidence>
<evidence type="ECO:0000256" key="3">
    <source>
        <dbReference type="ARBA" id="ARBA00022448"/>
    </source>
</evidence>
<proteinExistence type="inferred from homology"/>
<dbReference type="PANTHER" id="PTHR10906">
    <property type="entry name" value="SECY/SEC61-ALPHA FAMILY MEMBER"/>
    <property type="match status" value="1"/>
</dbReference>
<dbReference type="PIRSF" id="PIRSF004557">
    <property type="entry name" value="SecY"/>
    <property type="match status" value="1"/>
</dbReference>
<feature type="transmembrane region" description="Helical" evidence="9">
    <location>
        <begin position="28"/>
        <end position="45"/>
    </location>
</feature>
<accession>A0A832ZXC6</accession>
<keyword evidence="6 9" id="KW-1133">Transmembrane helix</keyword>
<dbReference type="GO" id="GO:0005886">
    <property type="term" value="C:plasma membrane"/>
    <property type="evidence" value="ECO:0007669"/>
    <property type="project" value="UniProtKB-SubCell"/>
</dbReference>
<comment type="subcellular location">
    <subcellularLocation>
        <location evidence="9">Cell membrane</location>
        <topology evidence="9">Multi-pass membrane protein</topology>
    </subcellularLocation>
    <subcellularLocation>
        <location evidence="1">Membrane</location>
        <topology evidence="1">Multi-pass membrane protein</topology>
    </subcellularLocation>
</comment>
<dbReference type="GO" id="GO:0065002">
    <property type="term" value="P:intracellular protein transmembrane transport"/>
    <property type="evidence" value="ECO:0007669"/>
    <property type="project" value="UniProtKB-UniRule"/>
</dbReference>
<keyword evidence="7 9" id="KW-0811">Translocation</keyword>
<comment type="similarity">
    <text evidence="2 9 10">Belongs to the SecY/SEC61-alpha family.</text>
</comment>
<dbReference type="GO" id="GO:0006605">
    <property type="term" value="P:protein targeting"/>
    <property type="evidence" value="ECO:0007669"/>
    <property type="project" value="UniProtKB-UniRule"/>
</dbReference>
<dbReference type="HAMAP" id="MF_01465">
    <property type="entry name" value="SecY"/>
    <property type="match status" value="1"/>
</dbReference>
<feature type="transmembrane region" description="Helical" evidence="9">
    <location>
        <begin position="121"/>
        <end position="140"/>
    </location>
</feature>
<evidence type="ECO:0000256" key="2">
    <source>
        <dbReference type="ARBA" id="ARBA00005751"/>
    </source>
</evidence>
<dbReference type="Proteomes" id="UP000608579">
    <property type="component" value="Unassembled WGS sequence"/>
</dbReference>
<evidence type="ECO:0000256" key="4">
    <source>
        <dbReference type="ARBA" id="ARBA00022692"/>
    </source>
</evidence>
<feature type="transmembrane region" description="Helical" evidence="9">
    <location>
        <begin position="353"/>
        <end position="372"/>
    </location>
</feature>
<dbReference type="InterPro" id="IPR026593">
    <property type="entry name" value="SecY"/>
</dbReference>
<dbReference type="EMBL" id="DQVM01000113">
    <property type="protein sequence ID" value="HIQ30082.1"/>
    <property type="molecule type" value="Genomic_DNA"/>
</dbReference>
<gene>
    <name evidence="9 11" type="primary">secY</name>
    <name evidence="11" type="ORF">EYH45_05915</name>
</gene>
<evidence type="ECO:0000313" key="12">
    <source>
        <dbReference type="Proteomes" id="UP000608579"/>
    </source>
</evidence>
<feature type="transmembrane region" description="Helical" evidence="9">
    <location>
        <begin position="207"/>
        <end position="227"/>
    </location>
</feature>
<feature type="transmembrane region" description="Helical" evidence="9">
    <location>
        <begin position="406"/>
        <end position="425"/>
    </location>
</feature>
<keyword evidence="9" id="KW-1003">Cell membrane</keyword>
<comment type="caution">
    <text evidence="11">The sequence shown here is derived from an EMBL/GenBank/DDBJ whole genome shotgun (WGS) entry which is preliminary data.</text>
</comment>
<keyword evidence="5 9" id="KW-0653">Protein transport</keyword>